<accession>A0ABR4H1R4</accession>
<protein>
    <recommendedName>
        <fullName evidence="2 5">Proline dehydrogenase</fullName>
        <ecNumber evidence="2 5">1.5.5.2</ecNumber>
    </recommendedName>
</protein>
<keyword evidence="3 5" id="KW-0560">Oxidoreductase</keyword>
<evidence type="ECO:0000259" key="6">
    <source>
        <dbReference type="Pfam" id="PF01619"/>
    </source>
</evidence>
<dbReference type="EMBL" id="JBFXLT010000090">
    <property type="protein sequence ID" value="KAL2809372.1"/>
    <property type="molecule type" value="Genomic_DNA"/>
</dbReference>
<dbReference type="SUPFAM" id="SSF51730">
    <property type="entry name" value="FAD-linked oxidoreductase"/>
    <property type="match status" value="1"/>
</dbReference>
<keyword evidence="5" id="KW-0285">Flavoprotein</keyword>
<evidence type="ECO:0000256" key="2">
    <source>
        <dbReference type="ARBA" id="ARBA00012695"/>
    </source>
</evidence>
<dbReference type="InterPro" id="IPR029041">
    <property type="entry name" value="FAD-linked_oxidoreductase-like"/>
</dbReference>
<comment type="caution">
    <text evidence="7">The sequence shown here is derived from an EMBL/GenBank/DDBJ whole genome shotgun (WGS) entry which is preliminary data.</text>
</comment>
<evidence type="ECO:0000256" key="5">
    <source>
        <dbReference type="RuleBase" id="RU364054"/>
    </source>
</evidence>
<feature type="domain" description="Proline dehydrogenase" evidence="6">
    <location>
        <begin position="32"/>
        <end position="309"/>
    </location>
</feature>
<evidence type="ECO:0000256" key="4">
    <source>
        <dbReference type="ARBA" id="ARBA00023062"/>
    </source>
</evidence>
<reference evidence="7 8" key="1">
    <citation type="submission" date="2024-07" db="EMBL/GenBank/DDBJ databases">
        <title>Section-level genome sequencing and comparative genomics of Aspergillus sections Usti and Cavernicolus.</title>
        <authorList>
            <consortium name="Lawrence Berkeley National Laboratory"/>
            <person name="Nybo J.L."/>
            <person name="Vesth T.C."/>
            <person name="Theobald S."/>
            <person name="Frisvad J.C."/>
            <person name="Larsen T.O."/>
            <person name="Kjaerboelling I."/>
            <person name="Rothschild-Mancinelli K."/>
            <person name="Lyhne E.K."/>
            <person name="Kogle M.E."/>
            <person name="Barry K."/>
            <person name="Clum A."/>
            <person name="Na H."/>
            <person name="Ledsgaard L."/>
            <person name="Lin J."/>
            <person name="Lipzen A."/>
            <person name="Kuo A."/>
            <person name="Riley R."/>
            <person name="Mondo S."/>
            <person name="Labutti K."/>
            <person name="Haridas S."/>
            <person name="Pangalinan J."/>
            <person name="Salamov A.A."/>
            <person name="Simmons B.A."/>
            <person name="Magnuson J.K."/>
            <person name="Chen J."/>
            <person name="Drula E."/>
            <person name="Henrissat B."/>
            <person name="Wiebenga A."/>
            <person name="Lubbers R.J."/>
            <person name="Gomes A.C."/>
            <person name="Makela M.R."/>
            <person name="Stajich J."/>
            <person name="Grigoriev I.V."/>
            <person name="Mortensen U.H."/>
            <person name="De Vries R.P."/>
            <person name="Baker S.E."/>
            <person name="Andersen M.R."/>
        </authorList>
    </citation>
    <scope>NUCLEOTIDE SEQUENCE [LARGE SCALE GENOMIC DNA]</scope>
    <source>
        <strain evidence="7 8">CBS 588.65</strain>
    </source>
</reference>
<comment type="catalytic activity">
    <reaction evidence="5">
        <text>L-proline + a quinone = (S)-1-pyrroline-5-carboxylate + a quinol + H(+)</text>
        <dbReference type="Rhea" id="RHEA:23784"/>
        <dbReference type="ChEBI" id="CHEBI:15378"/>
        <dbReference type="ChEBI" id="CHEBI:17388"/>
        <dbReference type="ChEBI" id="CHEBI:24646"/>
        <dbReference type="ChEBI" id="CHEBI:60039"/>
        <dbReference type="ChEBI" id="CHEBI:132124"/>
        <dbReference type="EC" id="1.5.5.2"/>
    </reaction>
</comment>
<evidence type="ECO:0000256" key="3">
    <source>
        <dbReference type="ARBA" id="ARBA00023002"/>
    </source>
</evidence>
<comment type="cofactor">
    <cofactor evidence="5">
        <name>FAD</name>
        <dbReference type="ChEBI" id="CHEBI:57692"/>
    </cofactor>
</comment>
<dbReference type="Proteomes" id="UP001610334">
    <property type="component" value="Unassembled WGS sequence"/>
</dbReference>
<dbReference type="InterPro" id="IPR002872">
    <property type="entry name" value="Proline_DH_dom"/>
</dbReference>
<dbReference type="EC" id="1.5.5.2" evidence="2 5"/>
<dbReference type="InterPro" id="IPR015659">
    <property type="entry name" value="Proline_oxidase"/>
</dbReference>
<dbReference type="Pfam" id="PF01619">
    <property type="entry name" value="Pro_dh"/>
    <property type="match status" value="1"/>
</dbReference>
<dbReference type="PANTHER" id="PTHR13914">
    <property type="entry name" value="PROLINE OXIDASE"/>
    <property type="match status" value="1"/>
</dbReference>
<keyword evidence="4 5" id="KW-0642">Proline metabolism</keyword>
<evidence type="ECO:0000256" key="1">
    <source>
        <dbReference type="ARBA" id="ARBA00005869"/>
    </source>
</evidence>
<dbReference type="Gene3D" id="3.20.20.220">
    <property type="match status" value="1"/>
</dbReference>
<organism evidence="7 8">
    <name type="scientific">Aspergillus granulosus</name>
    <dbReference type="NCBI Taxonomy" id="176169"/>
    <lineage>
        <taxon>Eukaryota</taxon>
        <taxon>Fungi</taxon>
        <taxon>Dikarya</taxon>
        <taxon>Ascomycota</taxon>
        <taxon>Pezizomycotina</taxon>
        <taxon>Eurotiomycetes</taxon>
        <taxon>Eurotiomycetidae</taxon>
        <taxon>Eurotiales</taxon>
        <taxon>Aspergillaceae</taxon>
        <taxon>Aspergillus</taxon>
        <taxon>Aspergillus subgen. Nidulantes</taxon>
    </lineage>
</organism>
<dbReference type="PANTHER" id="PTHR13914:SF34">
    <property type="entry name" value="PROLINE DEHYDROGENASE"/>
    <property type="match status" value="1"/>
</dbReference>
<keyword evidence="8" id="KW-1185">Reference proteome</keyword>
<keyword evidence="5" id="KW-0274">FAD</keyword>
<sequence length="338" mass="38457">MVGAAQTQTEQHGHLPKCYEVVEEWRTGTLDTLKMLGESDILAVKYASYLPTWHLLSVIRLMGVQANRAGPIAIEEMESRAPFLPILATALDEICTEAQLKGCRLWLDAEQQRLQPGLDNWAIELMRRHNKSATPLIYNTIQVYLKNSQNNVEQHIAAVRGEGWSLGVKLVRGAYIKHENRDFIHDTKADTDRSYDGIAEQLLCLHPGEQVSLFLATHNAKSVERAVRLYRERMEKKSTVTAFECGQVQGMADELGCELIRANEDESASTTGEVRAPKTFKCLVWGTVGECMGYLHRRAVENTEAVERTTHMRDALVRETRRRFQFEVVPNFLKLKYR</sequence>
<proteinExistence type="inferred from homology"/>
<evidence type="ECO:0000313" key="8">
    <source>
        <dbReference type="Proteomes" id="UP001610334"/>
    </source>
</evidence>
<comment type="similarity">
    <text evidence="1 5">Belongs to the proline oxidase family.</text>
</comment>
<name>A0ABR4H1R4_9EURO</name>
<evidence type="ECO:0000313" key="7">
    <source>
        <dbReference type="EMBL" id="KAL2809372.1"/>
    </source>
</evidence>
<comment type="function">
    <text evidence="5">Converts proline to delta-1-pyrroline-5-carboxylate.</text>
</comment>
<gene>
    <name evidence="7" type="ORF">BJX63DRAFT_435241</name>
</gene>